<dbReference type="GO" id="GO:0043386">
    <property type="term" value="P:mycotoxin biosynthetic process"/>
    <property type="evidence" value="ECO:0007669"/>
    <property type="project" value="InterPro"/>
</dbReference>
<dbReference type="Pfam" id="PF11807">
    <property type="entry name" value="UstYa"/>
    <property type="match status" value="1"/>
</dbReference>
<comment type="caution">
    <text evidence="3">The sequence shown here is derived from an EMBL/GenBank/DDBJ whole genome shotgun (WGS) entry which is preliminary data.</text>
</comment>
<sequence>MPSQWLASMLSFNGRKRQQNYSQVADYRDSSSIDGEKGELLIQNRDSLSILSDERPARHRRSSSNIPIRLSVALNIALFCILVIVLLTTWSDLVLRWDKFDNGSLKRLSKPLFGANPPVTKLTMPGTGLRTSTPIKLNSAEVRANGYDPEEVAAWPEVYGSGPDSYVGRLDVFHKIHCIDVLRREARYDHYFGEKWPRDAGGPPRSHSIHVAHCIHVLLQDAMCDANTDPFVHYWVDVGEEPFPDFSVPKAM</sequence>
<gene>
    <name evidence="3" type="ORF">D0Z07_3765</name>
</gene>
<evidence type="ECO:0000313" key="4">
    <source>
        <dbReference type="Proteomes" id="UP000785200"/>
    </source>
</evidence>
<evidence type="ECO:0000313" key="3">
    <source>
        <dbReference type="EMBL" id="KAG0649702.1"/>
    </source>
</evidence>
<dbReference type="EMBL" id="VNKQ01000007">
    <property type="protein sequence ID" value="KAG0649702.1"/>
    <property type="molecule type" value="Genomic_DNA"/>
</dbReference>
<dbReference type="Proteomes" id="UP000785200">
    <property type="component" value="Unassembled WGS sequence"/>
</dbReference>
<keyword evidence="2" id="KW-0812">Transmembrane</keyword>
<feature type="transmembrane region" description="Helical" evidence="2">
    <location>
        <begin position="68"/>
        <end position="90"/>
    </location>
</feature>
<dbReference type="PANTHER" id="PTHR33365:SF14">
    <property type="entry name" value="TAT PATHWAY SIGNAL SEQUENCE"/>
    <property type="match status" value="1"/>
</dbReference>
<reference evidence="3" key="1">
    <citation type="submission" date="2019-07" db="EMBL/GenBank/DDBJ databases">
        <title>Hyphodiscus hymeniophilus genome sequencing and assembly.</title>
        <authorList>
            <person name="Kramer G."/>
            <person name="Nodwell J."/>
        </authorList>
    </citation>
    <scope>NUCLEOTIDE SEQUENCE</scope>
    <source>
        <strain evidence="3">ATCC 34498</strain>
    </source>
</reference>
<comment type="similarity">
    <text evidence="1">Belongs to the ustYa family.</text>
</comment>
<protein>
    <recommendedName>
        <fullName evidence="5">Tat pathway signal sequence</fullName>
    </recommendedName>
</protein>
<dbReference type="OrthoDB" id="3687641at2759"/>
<dbReference type="InterPro" id="IPR021765">
    <property type="entry name" value="UstYa-like"/>
</dbReference>
<keyword evidence="2" id="KW-0472">Membrane</keyword>
<organism evidence="3 4">
    <name type="scientific">Hyphodiscus hymeniophilus</name>
    <dbReference type="NCBI Taxonomy" id="353542"/>
    <lineage>
        <taxon>Eukaryota</taxon>
        <taxon>Fungi</taxon>
        <taxon>Dikarya</taxon>
        <taxon>Ascomycota</taxon>
        <taxon>Pezizomycotina</taxon>
        <taxon>Leotiomycetes</taxon>
        <taxon>Helotiales</taxon>
        <taxon>Hyphodiscaceae</taxon>
        <taxon>Hyphodiscus</taxon>
    </lineage>
</organism>
<evidence type="ECO:0000256" key="2">
    <source>
        <dbReference type="SAM" id="Phobius"/>
    </source>
</evidence>
<evidence type="ECO:0008006" key="5">
    <source>
        <dbReference type="Google" id="ProtNLM"/>
    </source>
</evidence>
<keyword evidence="4" id="KW-1185">Reference proteome</keyword>
<name>A0A9P6VLD4_9HELO</name>
<dbReference type="AlphaFoldDB" id="A0A9P6VLD4"/>
<proteinExistence type="inferred from homology"/>
<keyword evidence="2" id="KW-1133">Transmembrane helix</keyword>
<accession>A0A9P6VLD4</accession>
<dbReference type="PANTHER" id="PTHR33365">
    <property type="entry name" value="YALI0B05434P"/>
    <property type="match status" value="1"/>
</dbReference>
<evidence type="ECO:0000256" key="1">
    <source>
        <dbReference type="ARBA" id="ARBA00035112"/>
    </source>
</evidence>